<dbReference type="EMBL" id="FXAM01000001">
    <property type="protein sequence ID" value="SMF96248.1"/>
    <property type="molecule type" value="Genomic_DNA"/>
</dbReference>
<dbReference type="SUPFAM" id="SSF52540">
    <property type="entry name" value="P-loop containing nucleoside triphosphate hydrolases"/>
    <property type="match status" value="1"/>
</dbReference>
<dbReference type="SMART" id="SM00028">
    <property type="entry name" value="TPR"/>
    <property type="match status" value="4"/>
</dbReference>
<gene>
    <name evidence="2" type="ORF">SAMN02949497_3640</name>
</gene>
<feature type="repeat" description="TPR" evidence="1">
    <location>
        <begin position="566"/>
        <end position="599"/>
    </location>
</feature>
<dbReference type="Pfam" id="PF01663">
    <property type="entry name" value="Phosphodiest"/>
    <property type="match status" value="1"/>
</dbReference>
<dbReference type="PANTHER" id="PTHR10151:SF120">
    <property type="entry name" value="BIS(5'-ADENOSYL)-TRIPHOSPHATASE"/>
    <property type="match status" value="1"/>
</dbReference>
<keyword evidence="1" id="KW-0802">TPR repeat</keyword>
<dbReference type="Gene3D" id="1.25.40.10">
    <property type="entry name" value="Tetratricopeptide repeat domain"/>
    <property type="match status" value="2"/>
</dbReference>
<dbReference type="GO" id="GO:0016787">
    <property type="term" value="F:hydrolase activity"/>
    <property type="evidence" value="ECO:0007669"/>
    <property type="project" value="UniProtKB-ARBA"/>
</dbReference>
<organism evidence="2 3">
    <name type="scientific">Methylomagnum ishizawai</name>
    <dbReference type="NCBI Taxonomy" id="1760988"/>
    <lineage>
        <taxon>Bacteria</taxon>
        <taxon>Pseudomonadati</taxon>
        <taxon>Pseudomonadota</taxon>
        <taxon>Gammaproteobacteria</taxon>
        <taxon>Methylococcales</taxon>
        <taxon>Methylococcaceae</taxon>
        <taxon>Methylomagnum</taxon>
    </lineage>
</organism>
<dbReference type="Pfam" id="PF14559">
    <property type="entry name" value="TPR_19"/>
    <property type="match status" value="1"/>
</dbReference>
<reference evidence="2 3" key="1">
    <citation type="submission" date="2016-12" db="EMBL/GenBank/DDBJ databases">
        <authorList>
            <person name="Song W.-J."/>
            <person name="Kurnit D.M."/>
        </authorList>
    </citation>
    <scope>NUCLEOTIDE SEQUENCE [LARGE SCALE GENOMIC DNA]</scope>
    <source>
        <strain evidence="2 3">175</strain>
    </source>
</reference>
<evidence type="ECO:0000313" key="2">
    <source>
        <dbReference type="EMBL" id="SMF96248.1"/>
    </source>
</evidence>
<dbReference type="InterPro" id="IPR027417">
    <property type="entry name" value="P-loop_NTPase"/>
</dbReference>
<dbReference type="InterPro" id="IPR019734">
    <property type="entry name" value="TPR_rpt"/>
</dbReference>
<dbReference type="Gene3D" id="3.40.720.10">
    <property type="entry name" value="Alkaline Phosphatase, subunit A"/>
    <property type="match status" value="1"/>
</dbReference>
<evidence type="ECO:0000313" key="3">
    <source>
        <dbReference type="Proteomes" id="UP000192923"/>
    </source>
</evidence>
<dbReference type="InterPro" id="IPR002591">
    <property type="entry name" value="Phosphodiest/P_Trfase"/>
</dbReference>
<dbReference type="STRING" id="1760988.SAMN02949497_3640"/>
<dbReference type="RefSeq" id="WP_085215150.1">
    <property type="nucleotide sequence ID" value="NZ_FXAM01000001.1"/>
</dbReference>
<dbReference type="Pfam" id="PF13432">
    <property type="entry name" value="TPR_16"/>
    <property type="match status" value="1"/>
</dbReference>
<protein>
    <submittedName>
        <fullName evidence="2">Tetratricopeptide repeat-containing protein</fullName>
    </submittedName>
</protein>
<keyword evidence="3" id="KW-1185">Reference proteome</keyword>
<evidence type="ECO:0000256" key="1">
    <source>
        <dbReference type="PROSITE-ProRule" id="PRU00339"/>
    </source>
</evidence>
<dbReference type="InterPro" id="IPR011990">
    <property type="entry name" value="TPR-like_helical_dom_sf"/>
</dbReference>
<dbReference type="Gene3D" id="3.40.50.300">
    <property type="entry name" value="P-loop containing nucleotide triphosphate hydrolases"/>
    <property type="match status" value="1"/>
</dbReference>
<dbReference type="SUPFAM" id="SSF48452">
    <property type="entry name" value="TPR-like"/>
    <property type="match status" value="1"/>
</dbReference>
<dbReference type="Proteomes" id="UP000192923">
    <property type="component" value="Unassembled WGS sequence"/>
</dbReference>
<proteinExistence type="predicted"/>
<sequence>MAPKVLLIGWDAADWKVISPLMDAGKMPNLEKFVSQGVMGNLSTLYPVLSPMLWTSIATGKRAYKHGIHGFAEPDPKSGSVRPVTNLGRKCKALWNILHQQGLKSNVVGWWPSHPAEPIDGVMVSNHYQQVVGGLDQPWPMRPGTVHPPHLADPLAEFRVHTGELDPEILLSFVPRAAEIDQGKDRRLSILGTIIAENASIHAAATALMQLEPWDFMGVYYDGIDHFCHGFMKYHPPRLDWVPEEDFELYREVVNAGYQFHDLMLGTLLHLAGEDTTVIIVSDHGFHPDHLRPKELPNEPAGPAEEHRDFGIIAMKGPGLKRDQLIYGASLLDVTPTILSLYGLPLGRDMDGKPLLNAFAAVPEVEYIESWDSLPGDAGMHPPGMQTDPVDETEALKQLVKLGYIEKLDEDRETALANTIKELRYNLARDLFDAKQLVEAARSFEELWNEFPDESRFGVKLLECHLGLSRPKEARVAYERLFREKQRYAAVALEELQKLSQEWKDKNFTDLTEDQQTRIGDLRRKASFNNAVFPFLLALVYMAEQEYDLALVEFTKAEHVQLHNRPSLYLGRAKAYMALGRWREAEACLNEVLAIDPVNPAPRLGLARCHLHSRRPRKALEEALASIGMVFHNPLAHYVCGRALVWLGRKDEAITALQTALAQNPVYPAAHSLLADIYRSREQFDKAAEHRALAKAAEARIAAYLAGEPLPDDVDLKLDLDMHRAASVADLSVLEALPPLGRDIVVVSGLPRSGTSMAMQMLAAGGVSILTDGERVADESNPRGYYELERVKQLVLNPDNTWLDDAQGKAVKIIAPLLDQLPMGHVYRIVFMERPLKEIVASQAAMLKSLGQDGARLSERQLAAAYLKQVDNVRAVLAAHPDRVSVLSIGYHEALHDSLAVATQINRFLGGGLDEAAMAAAVDASLYRQRADSAAA</sequence>
<dbReference type="SUPFAM" id="SSF53649">
    <property type="entry name" value="Alkaline phosphatase-like"/>
    <property type="match status" value="1"/>
</dbReference>
<accession>A0A1Y6CZY5</accession>
<dbReference type="PROSITE" id="PS50005">
    <property type="entry name" value="TPR"/>
    <property type="match status" value="1"/>
</dbReference>
<dbReference type="InterPro" id="IPR017850">
    <property type="entry name" value="Alkaline_phosphatase_core_sf"/>
</dbReference>
<name>A0A1Y6CZY5_9GAMM</name>
<dbReference type="OrthoDB" id="9779418at2"/>
<dbReference type="PANTHER" id="PTHR10151">
    <property type="entry name" value="ECTONUCLEOTIDE PYROPHOSPHATASE/PHOSPHODIESTERASE"/>
    <property type="match status" value="1"/>
</dbReference>
<dbReference type="AlphaFoldDB" id="A0A1Y6CZY5"/>